<dbReference type="Gene3D" id="3.30.470.30">
    <property type="entry name" value="DNA ligase/mRNA capping enzyme"/>
    <property type="match status" value="1"/>
</dbReference>
<gene>
    <name evidence="1" type="ORF">CLV97_111102</name>
</gene>
<proteinExistence type="predicted"/>
<reference evidence="1 2" key="1">
    <citation type="submission" date="2018-03" db="EMBL/GenBank/DDBJ databases">
        <title>Genomic Encyclopedia of Archaeal and Bacterial Type Strains, Phase II (KMG-II): from individual species to whole genera.</title>
        <authorList>
            <person name="Goeker M."/>
        </authorList>
    </citation>
    <scope>NUCLEOTIDE SEQUENCE [LARGE SCALE GENOMIC DNA]</scope>
    <source>
        <strain evidence="1 2">DSM 44946</strain>
    </source>
</reference>
<organism evidence="1 2">
    <name type="scientific">Planifilum fimeticola</name>
    <dbReference type="NCBI Taxonomy" id="201975"/>
    <lineage>
        <taxon>Bacteria</taxon>
        <taxon>Bacillati</taxon>
        <taxon>Bacillota</taxon>
        <taxon>Bacilli</taxon>
        <taxon>Bacillales</taxon>
        <taxon>Thermoactinomycetaceae</taxon>
        <taxon>Planifilum</taxon>
    </lineage>
</organism>
<evidence type="ECO:0008006" key="3">
    <source>
        <dbReference type="Google" id="ProtNLM"/>
    </source>
</evidence>
<evidence type="ECO:0000313" key="2">
    <source>
        <dbReference type="Proteomes" id="UP000237797"/>
    </source>
</evidence>
<dbReference type="EMBL" id="PVNE01000011">
    <property type="protein sequence ID" value="PRX40753.1"/>
    <property type="molecule type" value="Genomic_DNA"/>
</dbReference>
<keyword evidence="2" id="KW-1185">Reference proteome</keyword>
<dbReference type="SUPFAM" id="SSF56091">
    <property type="entry name" value="DNA ligase/mRNA capping enzyme, catalytic domain"/>
    <property type="match status" value="1"/>
</dbReference>
<protein>
    <recommendedName>
        <fullName evidence="3">ATP dependent DNA ligase-like protein</fullName>
    </recommendedName>
</protein>
<sequence length="83" mass="9624">MMFIAPMLAHKAEKPFDDPAYLAEPKMDGFRLILSTVFGIHAYTRHQKEVTDRFPELHEVVWCVVLLNVLEKVLILDSQNCRP</sequence>
<dbReference type="AlphaFoldDB" id="A0A2T0LF11"/>
<evidence type="ECO:0000313" key="1">
    <source>
        <dbReference type="EMBL" id="PRX40753.1"/>
    </source>
</evidence>
<dbReference type="Proteomes" id="UP000237797">
    <property type="component" value="Unassembled WGS sequence"/>
</dbReference>
<name>A0A2T0LF11_9BACL</name>
<accession>A0A2T0LF11</accession>
<comment type="caution">
    <text evidence="1">The sequence shown here is derived from an EMBL/GenBank/DDBJ whole genome shotgun (WGS) entry which is preliminary data.</text>
</comment>